<feature type="region of interest" description="Disordered" evidence="2">
    <location>
        <begin position="162"/>
        <end position="198"/>
    </location>
</feature>
<name>A0A4P9X6Z8_9FUNG</name>
<evidence type="ECO:0000256" key="2">
    <source>
        <dbReference type="SAM" id="MobiDB-lite"/>
    </source>
</evidence>
<feature type="compositionally biased region" description="Low complexity" evidence="2">
    <location>
        <begin position="184"/>
        <end position="193"/>
    </location>
</feature>
<dbReference type="InterPro" id="IPR014812">
    <property type="entry name" value="Vps51"/>
</dbReference>
<keyword evidence="4" id="KW-1185">Reference proteome</keyword>
<dbReference type="OrthoDB" id="203678at2759"/>
<dbReference type="GO" id="GO:0007030">
    <property type="term" value="P:Golgi organization"/>
    <property type="evidence" value="ECO:0007669"/>
    <property type="project" value="TreeGrafter"/>
</dbReference>
<dbReference type="GO" id="GO:0016020">
    <property type="term" value="C:membrane"/>
    <property type="evidence" value="ECO:0007669"/>
    <property type="project" value="TreeGrafter"/>
</dbReference>
<dbReference type="STRING" id="1555241.A0A4P9X6Z8"/>
<comment type="similarity">
    <text evidence="1">Belongs to the VPS51 family.</text>
</comment>
<feature type="compositionally biased region" description="Gly residues" evidence="2">
    <location>
        <begin position="169"/>
        <end position="183"/>
    </location>
</feature>
<sequence length="1398" mass="141849">MADASGTAAAAATPPRRARQRLADFYNVDPAGGATAAGASSGGGGGGGAPSGSMTPRSAVPTAAAVSGAAAIDAATPRAQGASRASAATRAPRPPPISGSVLRANRSASGSSQSGTGTGTGGRGVSAFVPGLGFMGALPQQMARGVVDGLGLPFRLTGSMVAGVSGRRGPSGTGAGGTGGGRSRAGSRVSSAGLHRASRRDLLASSMSPAVGMMSAAALPTPTSALMGMSMADLTAVAAAAATAGLLDLDSPTFSQEQALAHWLSDASIAGLLERDTQLVTDLRRLDTEMKGLVYTNYSKFVNATTRIARMRDTVGSLGATLQQLQTRVATMTELTSANDAALREPRQAALKLAGVHALLDQLNFIFELPSKMKLCLAKRQYLRLVRYHTRTIMILEHFSSVSLFHTIGAECRELTRRAQRALQTRLSSGTLDLAGTVECTGLLLGLGEADASGVGGGARLPGAATTVPATTAGTTLREASSSHRRSVTDLADKYLVRVRSCAAESTQQLQSLIGGCGTGPLADRRDAVERLRVFLVDTYLPEWMLAFESFAVLFLGIPLPVGQEGHAVYEFAVAPAAAAAADGGADGADGTGAPSQAQLQALAHLATWWEPAFFEALDVFDQASMHSSSPPAGLHGSAVPRAELAAANVNAFVMPIAQLCETVYGPLLQRLAGRDLFEAGTQLRARLTGLALLHVDHQADAPLLRIGATFVAESRGATKALLDAVRTKRHTVAMLERIEAMPAALAQTLAAESAAMLDSLTAAFAPLAPHAASFDAVQAAEMISASVPSASAATSFALAATSASASLRHLYRQVPAYQPMEMDDVLQNYLVTRTAGAAGVEGGDAYALAAPPTAGGTARGTAAAGGVTASTSVAAGGLAGMAAASTALLRLGGSHADDVDAASIHLGARGGTADGAAGLPPPPLTRSWLADALGTRTAAFWSDVRNALLRYVPGRGDALLVDALLAQQVVRAGIEAETQLEATRRGRAGALTAGTAAHGAHRSGDATDAAGADAVDAAAADAEGPDAAEAPRSIVTVDAAAVAAAQRATLQGFLGRYVRERVRQWTAALAADWLASLPCTEAQQWEAPYEVSPVMVRVMRELVSAIRVAAWVYPFLRDAASATTASPLSAGGSGFGTQTGAASATSTGSGHSASTPLAITAGALGLDSILGIMPGSLADVPASSGLSAAATASSTSAAAGSAAAASTSTSTAAAAGMGVGRSGHSGAPADAATARFQTLMQNADRLFGERVDYAVADVVPDVIGVTDALVRLLAKDALELVRDRPRATIRIAWQVQVDAAFVASVLATHVVPVWASAVRERRGAGGRPPTGAAASTSMPTLSGDQVDRAQAAYKVARHLLDGWVSSIETRVARPHSTDGVPSLEPRLILTLIGQAQL</sequence>
<evidence type="ECO:0000313" key="4">
    <source>
        <dbReference type="Proteomes" id="UP000274922"/>
    </source>
</evidence>
<dbReference type="Proteomes" id="UP000274922">
    <property type="component" value="Unassembled WGS sequence"/>
</dbReference>
<feature type="compositionally biased region" description="Low complexity" evidence="2">
    <location>
        <begin position="1328"/>
        <end position="1337"/>
    </location>
</feature>
<feature type="compositionally biased region" description="Gly residues" evidence="2">
    <location>
        <begin position="40"/>
        <end position="50"/>
    </location>
</feature>
<dbReference type="GO" id="GO:0000938">
    <property type="term" value="C:GARP complex"/>
    <property type="evidence" value="ECO:0007669"/>
    <property type="project" value="TreeGrafter"/>
</dbReference>
<proteinExistence type="inferred from homology"/>
<evidence type="ECO:0000256" key="1">
    <source>
        <dbReference type="ARBA" id="ARBA00006080"/>
    </source>
</evidence>
<feature type="compositionally biased region" description="Low complexity" evidence="2">
    <location>
        <begin position="103"/>
        <end position="115"/>
    </location>
</feature>
<dbReference type="EMBL" id="ML014189">
    <property type="protein sequence ID" value="RKP00997.1"/>
    <property type="molecule type" value="Genomic_DNA"/>
</dbReference>
<feature type="compositionally biased region" description="Low complexity" evidence="2">
    <location>
        <begin position="59"/>
        <end position="91"/>
    </location>
</feature>
<dbReference type="PANTHER" id="PTHR15954">
    <property type="entry name" value="VACUOLAR PROTEIN SORTING-ASSOCIATED PROTEIN 51 HOMOLOG"/>
    <property type="match status" value="1"/>
</dbReference>
<dbReference type="PANTHER" id="PTHR15954:SF4">
    <property type="entry name" value="VACUOLAR PROTEIN SORTING-ASSOCIATED PROTEIN 51 HOMOLOG"/>
    <property type="match status" value="1"/>
</dbReference>
<dbReference type="GO" id="GO:0032456">
    <property type="term" value="P:endocytic recycling"/>
    <property type="evidence" value="ECO:0007669"/>
    <property type="project" value="TreeGrafter"/>
</dbReference>
<reference evidence="4" key="1">
    <citation type="journal article" date="2018" name="Nat. Microbiol.">
        <title>Leveraging single-cell genomics to expand the fungal tree of life.</title>
        <authorList>
            <person name="Ahrendt S.R."/>
            <person name="Quandt C.A."/>
            <person name="Ciobanu D."/>
            <person name="Clum A."/>
            <person name="Salamov A."/>
            <person name="Andreopoulos B."/>
            <person name="Cheng J.F."/>
            <person name="Woyke T."/>
            <person name="Pelin A."/>
            <person name="Henrissat B."/>
            <person name="Reynolds N.K."/>
            <person name="Benny G.L."/>
            <person name="Smith M.E."/>
            <person name="James T.Y."/>
            <person name="Grigoriev I.V."/>
        </authorList>
    </citation>
    <scope>NUCLEOTIDE SEQUENCE [LARGE SCALE GENOMIC DNA]</scope>
    <source>
        <strain evidence="4">ATCC 52028</strain>
    </source>
</reference>
<evidence type="ECO:0000313" key="3">
    <source>
        <dbReference type="EMBL" id="RKP00997.1"/>
    </source>
</evidence>
<dbReference type="GO" id="GO:0048193">
    <property type="term" value="P:Golgi vesicle transport"/>
    <property type="evidence" value="ECO:0007669"/>
    <property type="project" value="TreeGrafter"/>
</dbReference>
<feature type="compositionally biased region" description="Low complexity" evidence="2">
    <location>
        <begin position="1"/>
        <end position="15"/>
    </location>
</feature>
<organism evidence="3 4">
    <name type="scientific">Caulochytrium protostelioides</name>
    <dbReference type="NCBI Taxonomy" id="1555241"/>
    <lineage>
        <taxon>Eukaryota</taxon>
        <taxon>Fungi</taxon>
        <taxon>Fungi incertae sedis</taxon>
        <taxon>Chytridiomycota</taxon>
        <taxon>Chytridiomycota incertae sedis</taxon>
        <taxon>Chytridiomycetes</taxon>
        <taxon>Caulochytriales</taxon>
        <taxon>Caulochytriaceae</taxon>
        <taxon>Caulochytrium</taxon>
    </lineage>
</organism>
<gene>
    <name evidence="3" type="ORF">CXG81DRAFT_26301</name>
</gene>
<protein>
    <submittedName>
        <fullName evidence="3">Uncharacterized protein</fullName>
    </submittedName>
</protein>
<accession>A0A4P9X6Z8</accession>
<dbReference type="GO" id="GO:1990745">
    <property type="term" value="C:EARP complex"/>
    <property type="evidence" value="ECO:0007669"/>
    <property type="project" value="TreeGrafter"/>
</dbReference>
<feature type="region of interest" description="Disordered" evidence="2">
    <location>
        <begin position="1"/>
        <end position="123"/>
    </location>
</feature>
<feature type="region of interest" description="Disordered" evidence="2">
    <location>
        <begin position="1322"/>
        <end position="1342"/>
    </location>
</feature>
<dbReference type="GO" id="GO:0005829">
    <property type="term" value="C:cytosol"/>
    <property type="evidence" value="ECO:0007669"/>
    <property type="project" value="GOC"/>
</dbReference>
<dbReference type="Pfam" id="PF08700">
    <property type="entry name" value="VPS51_Exo84_N"/>
    <property type="match status" value="1"/>
</dbReference>
<dbReference type="GO" id="GO:0042147">
    <property type="term" value="P:retrograde transport, endosome to Golgi"/>
    <property type="evidence" value="ECO:0007669"/>
    <property type="project" value="TreeGrafter"/>
</dbReference>